<proteinExistence type="predicted"/>
<evidence type="ECO:0000313" key="2">
    <source>
        <dbReference type="Proteomes" id="UP000789920"/>
    </source>
</evidence>
<feature type="non-terminal residue" evidence="1">
    <location>
        <position position="1"/>
    </location>
</feature>
<reference evidence="1" key="1">
    <citation type="submission" date="2021-06" db="EMBL/GenBank/DDBJ databases">
        <authorList>
            <person name="Kallberg Y."/>
            <person name="Tangrot J."/>
            <person name="Rosling A."/>
        </authorList>
    </citation>
    <scope>NUCLEOTIDE SEQUENCE</scope>
    <source>
        <strain evidence="1">MA461A</strain>
    </source>
</reference>
<dbReference type="EMBL" id="CAJVQC010107704">
    <property type="protein sequence ID" value="CAG8833910.1"/>
    <property type="molecule type" value="Genomic_DNA"/>
</dbReference>
<protein>
    <submittedName>
        <fullName evidence="1">17961_t:CDS:1</fullName>
    </submittedName>
</protein>
<keyword evidence="2" id="KW-1185">Reference proteome</keyword>
<evidence type="ECO:0000313" key="1">
    <source>
        <dbReference type="EMBL" id="CAG8833910.1"/>
    </source>
</evidence>
<feature type="non-terminal residue" evidence="1">
    <location>
        <position position="175"/>
    </location>
</feature>
<sequence>ANESITTIQEEPEDIIIIIHVGDTEEKHDAGDIWPDMILSEVRKLLEHNNNIYMGENMKFLTTKQAQISFEKEEEYKVSKILDQNNCIHILKDSTKPSFFQFINKYHLIRGRYLTSDGIEVKTAQQNAFKFKTNCKISSRLELSNNECLTAYSETCRRELDCIFVKHLISKANAT</sequence>
<gene>
    <name evidence="1" type="ORF">RPERSI_LOCUS29005</name>
</gene>
<accession>A0ACA9SB92</accession>
<organism evidence="1 2">
    <name type="scientific">Racocetra persica</name>
    <dbReference type="NCBI Taxonomy" id="160502"/>
    <lineage>
        <taxon>Eukaryota</taxon>
        <taxon>Fungi</taxon>
        <taxon>Fungi incertae sedis</taxon>
        <taxon>Mucoromycota</taxon>
        <taxon>Glomeromycotina</taxon>
        <taxon>Glomeromycetes</taxon>
        <taxon>Diversisporales</taxon>
        <taxon>Gigasporaceae</taxon>
        <taxon>Racocetra</taxon>
    </lineage>
</organism>
<comment type="caution">
    <text evidence="1">The sequence shown here is derived from an EMBL/GenBank/DDBJ whole genome shotgun (WGS) entry which is preliminary data.</text>
</comment>
<dbReference type="Proteomes" id="UP000789920">
    <property type="component" value="Unassembled WGS sequence"/>
</dbReference>
<name>A0ACA9SB92_9GLOM</name>